<proteinExistence type="predicted"/>
<comment type="caution">
    <text evidence="1">The sequence shown here is derived from an EMBL/GenBank/DDBJ whole genome shotgun (WGS) entry which is preliminary data.</text>
</comment>
<evidence type="ECO:0000313" key="2">
    <source>
        <dbReference type="Proteomes" id="UP000689195"/>
    </source>
</evidence>
<dbReference type="AlphaFoldDB" id="A0A8S1SBF4"/>
<keyword evidence="2" id="KW-1185">Reference proteome</keyword>
<name>A0A8S1SBF4_9CILI</name>
<dbReference type="EMBL" id="CAJJDO010000005">
    <property type="protein sequence ID" value="CAD8136482.1"/>
    <property type="molecule type" value="Genomic_DNA"/>
</dbReference>
<accession>A0A8S1SBF4</accession>
<dbReference type="Proteomes" id="UP000689195">
    <property type="component" value="Unassembled WGS sequence"/>
</dbReference>
<protein>
    <submittedName>
        <fullName evidence="1">Uncharacterized protein</fullName>
    </submittedName>
</protein>
<evidence type="ECO:0000313" key="1">
    <source>
        <dbReference type="EMBL" id="CAD8136482.1"/>
    </source>
</evidence>
<organism evidence="1 2">
    <name type="scientific">Paramecium pentaurelia</name>
    <dbReference type="NCBI Taxonomy" id="43138"/>
    <lineage>
        <taxon>Eukaryota</taxon>
        <taxon>Sar</taxon>
        <taxon>Alveolata</taxon>
        <taxon>Ciliophora</taxon>
        <taxon>Intramacronucleata</taxon>
        <taxon>Oligohymenophorea</taxon>
        <taxon>Peniculida</taxon>
        <taxon>Parameciidae</taxon>
        <taxon>Paramecium</taxon>
    </lineage>
</organism>
<gene>
    <name evidence="1" type="ORF">PPENT_87.1.T0050172</name>
</gene>
<reference evidence="1" key="1">
    <citation type="submission" date="2021-01" db="EMBL/GenBank/DDBJ databases">
        <authorList>
            <consortium name="Genoscope - CEA"/>
            <person name="William W."/>
        </authorList>
    </citation>
    <scope>NUCLEOTIDE SEQUENCE</scope>
</reference>
<sequence length="79" mass="9529">MEQLVMINQDKLNLVILEGVLFFNFRFHLSFNLNLDMKIILKIHIFLNLMMNNHLEKKINKLNLKDMLLIVNMKMKNNK</sequence>